<dbReference type="GO" id="GO:0005524">
    <property type="term" value="F:ATP binding"/>
    <property type="evidence" value="ECO:0007669"/>
    <property type="project" value="UniProtKB-UniRule"/>
</dbReference>
<dbReference type="Gene3D" id="3.30.200.20">
    <property type="entry name" value="Phosphorylase Kinase, domain 1"/>
    <property type="match status" value="2"/>
</dbReference>
<evidence type="ECO:0000256" key="3">
    <source>
        <dbReference type="ARBA" id="ARBA00022741"/>
    </source>
</evidence>
<dbReference type="GO" id="GO:0004674">
    <property type="term" value="F:protein serine/threonine kinase activity"/>
    <property type="evidence" value="ECO:0007669"/>
    <property type="project" value="UniProtKB-KW"/>
</dbReference>
<evidence type="ECO:0000313" key="9">
    <source>
        <dbReference type="Proteomes" id="UP000187455"/>
    </source>
</evidence>
<dbReference type="PROSITE" id="PS50011">
    <property type="entry name" value="PROTEIN_KINASE_DOM"/>
    <property type="match status" value="1"/>
</dbReference>
<keyword evidence="3 6" id="KW-0547">Nucleotide-binding</keyword>
<accession>A0A1R0H1U8</accession>
<dbReference type="Proteomes" id="UP000187455">
    <property type="component" value="Unassembled WGS sequence"/>
</dbReference>
<keyword evidence="5 6" id="KW-0067">ATP-binding</keyword>
<dbReference type="STRING" id="133383.A0A1R0H1U8"/>
<gene>
    <name evidence="8" type="ORF">AYI68_g2744</name>
</gene>
<dbReference type="InterPro" id="IPR011009">
    <property type="entry name" value="Kinase-like_dom_sf"/>
</dbReference>
<evidence type="ECO:0000259" key="7">
    <source>
        <dbReference type="PROSITE" id="PS50011"/>
    </source>
</evidence>
<dbReference type="OrthoDB" id="68483at2759"/>
<dbReference type="SUPFAM" id="SSF56112">
    <property type="entry name" value="Protein kinase-like (PK-like)"/>
    <property type="match status" value="1"/>
</dbReference>
<reference evidence="8 9" key="1">
    <citation type="journal article" date="2016" name="Mol. Biol. Evol.">
        <title>Genome-Wide Survey of Gut Fungi (Harpellales) Reveals the First Horizontally Transferred Ubiquitin Gene from a Mosquito Host.</title>
        <authorList>
            <person name="Wang Y."/>
            <person name="White M.M."/>
            <person name="Kvist S."/>
            <person name="Moncalvo J.M."/>
        </authorList>
    </citation>
    <scope>NUCLEOTIDE SEQUENCE [LARGE SCALE GENOMIC DNA]</scope>
    <source>
        <strain evidence="8 9">ALG-7-W6</strain>
    </source>
</reference>
<keyword evidence="9" id="KW-1185">Reference proteome</keyword>
<dbReference type="PANTHER" id="PTHR43895:SF150">
    <property type="entry name" value="SERINE_THREONINE-PROTEIN KINASE STK11"/>
    <property type="match status" value="1"/>
</dbReference>
<dbReference type="SMART" id="SM00220">
    <property type="entry name" value="S_TKc"/>
    <property type="match status" value="1"/>
</dbReference>
<dbReference type="EMBL" id="LSSL01001058">
    <property type="protein sequence ID" value="OLY83124.1"/>
    <property type="molecule type" value="Genomic_DNA"/>
</dbReference>
<keyword evidence="4 8" id="KW-0418">Kinase</keyword>
<proteinExistence type="predicted"/>
<dbReference type="InterPro" id="IPR000719">
    <property type="entry name" value="Prot_kinase_dom"/>
</dbReference>
<comment type="caution">
    <text evidence="8">The sequence shown here is derived from an EMBL/GenBank/DDBJ whole genome shotgun (WGS) entry which is preliminary data.</text>
</comment>
<organism evidence="8 9">
    <name type="scientific">Smittium mucronatum</name>
    <dbReference type="NCBI Taxonomy" id="133383"/>
    <lineage>
        <taxon>Eukaryota</taxon>
        <taxon>Fungi</taxon>
        <taxon>Fungi incertae sedis</taxon>
        <taxon>Zoopagomycota</taxon>
        <taxon>Kickxellomycotina</taxon>
        <taxon>Harpellomycetes</taxon>
        <taxon>Harpellales</taxon>
        <taxon>Legeriomycetaceae</taxon>
        <taxon>Smittium</taxon>
    </lineage>
</organism>
<keyword evidence="2" id="KW-0808">Transferase</keyword>
<evidence type="ECO:0000313" key="8">
    <source>
        <dbReference type="EMBL" id="OLY83124.1"/>
    </source>
</evidence>
<feature type="binding site" evidence="6">
    <location>
        <position position="59"/>
    </location>
    <ligand>
        <name>ATP</name>
        <dbReference type="ChEBI" id="CHEBI:30616"/>
    </ligand>
</feature>
<evidence type="ECO:0000256" key="6">
    <source>
        <dbReference type="PROSITE-ProRule" id="PRU10141"/>
    </source>
</evidence>
<dbReference type="PROSITE" id="PS00107">
    <property type="entry name" value="PROTEIN_KINASE_ATP"/>
    <property type="match status" value="1"/>
</dbReference>
<feature type="domain" description="Protein kinase" evidence="7">
    <location>
        <begin position="29"/>
        <end position="209"/>
    </location>
</feature>
<evidence type="ECO:0000256" key="5">
    <source>
        <dbReference type="ARBA" id="ARBA00022840"/>
    </source>
</evidence>
<dbReference type="InterPro" id="IPR017441">
    <property type="entry name" value="Protein_kinase_ATP_BS"/>
</dbReference>
<sequence length="209" mass="24508">MPEDEYEIKYTIANKVLEESDGIGQINQYKLQSYLGEGGSGKVYLAKDIISGTQYAVKKIYKRTLRKEDQMLLMKEEKERRNSENKILIKPAMPIQIGDIVKKQKISETQDQFYLIRHELAIHKKLRHPNVVMLYEVIDDPEDDSISMVFDYCEKGPLFGSDLEDSFTLIGENKSRYFFNQAMLGLEYRNFIKLHYQPPLIYFFINVTL</sequence>
<evidence type="ECO:0000256" key="4">
    <source>
        <dbReference type="ARBA" id="ARBA00022777"/>
    </source>
</evidence>
<keyword evidence="1" id="KW-0723">Serine/threonine-protein kinase</keyword>
<dbReference type="GO" id="GO:0007165">
    <property type="term" value="P:signal transduction"/>
    <property type="evidence" value="ECO:0007669"/>
    <property type="project" value="TreeGrafter"/>
</dbReference>
<evidence type="ECO:0000256" key="1">
    <source>
        <dbReference type="ARBA" id="ARBA00022527"/>
    </source>
</evidence>
<name>A0A1R0H1U8_9FUNG</name>
<dbReference type="AlphaFoldDB" id="A0A1R0H1U8"/>
<evidence type="ECO:0000256" key="2">
    <source>
        <dbReference type="ARBA" id="ARBA00022679"/>
    </source>
</evidence>
<dbReference type="PANTHER" id="PTHR43895">
    <property type="entry name" value="CALCIUM/CALMODULIN-DEPENDENT PROTEIN KINASE KINASE-RELATED"/>
    <property type="match status" value="1"/>
</dbReference>
<dbReference type="Pfam" id="PF00069">
    <property type="entry name" value="Pkinase"/>
    <property type="match status" value="1"/>
</dbReference>
<protein>
    <submittedName>
        <fullName evidence="8">Serine/threonine-protein kinase ppk34</fullName>
    </submittedName>
</protein>